<reference evidence="3 4" key="1">
    <citation type="submission" date="2019-10" db="EMBL/GenBank/DDBJ databases">
        <title>Draft Genome Assembly of Rhodococcus zopfii DSM44189.</title>
        <authorList>
            <person name="Sutton J.M."/>
            <person name="Akob D.M."/>
            <person name="Bushman T.J."/>
        </authorList>
    </citation>
    <scope>NUCLEOTIDE SEQUENCE [LARGE SCALE GENOMIC DNA]</scope>
    <source>
        <strain evidence="3 4">DSM 44189</strain>
    </source>
</reference>
<gene>
    <name evidence="3" type="ORF">F8M49_21400</name>
</gene>
<dbReference type="InterPro" id="IPR027417">
    <property type="entry name" value="P-loop_NTPase"/>
</dbReference>
<feature type="compositionally biased region" description="Pro residues" evidence="1">
    <location>
        <begin position="1"/>
        <end position="15"/>
    </location>
</feature>
<organism evidence="3 4">
    <name type="scientific">Rhodococcus zopfii</name>
    <dbReference type="NCBI Taxonomy" id="43772"/>
    <lineage>
        <taxon>Bacteria</taxon>
        <taxon>Bacillati</taxon>
        <taxon>Actinomycetota</taxon>
        <taxon>Actinomycetes</taxon>
        <taxon>Mycobacteriales</taxon>
        <taxon>Nocardiaceae</taxon>
        <taxon>Rhodococcus</taxon>
    </lineage>
</organism>
<name>A0ABU3WTM7_9NOCA</name>
<dbReference type="Gene3D" id="3.40.50.300">
    <property type="entry name" value="P-loop containing nucleotide triphosphate hydrolases"/>
    <property type="match status" value="1"/>
</dbReference>
<accession>A0ABU3WTM7</accession>
<dbReference type="Pfam" id="PF13614">
    <property type="entry name" value="AAA_31"/>
    <property type="match status" value="1"/>
</dbReference>
<evidence type="ECO:0000313" key="3">
    <source>
        <dbReference type="EMBL" id="MDV2477273.1"/>
    </source>
</evidence>
<keyword evidence="4" id="KW-1185">Reference proteome</keyword>
<dbReference type="EMBL" id="WBMO01000003">
    <property type="protein sequence ID" value="MDV2477273.1"/>
    <property type="molecule type" value="Genomic_DNA"/>
</dbReference>
<dbReference type="InterPro" id="IPR025669">
    <property type="entry name" value="AAA_dom"/>
</dbReference>
<evidence type="ECO:0000256" key="1">
    <source>
        <dbReference type="SAM" id="MobiDB-lite"/>
    </source>
</evidence>
<feature type="region of interest" description="Disordered" evidence="1">
    <location>
        <begin position="1"/>
        <end position="34"/>
    </location>
</feature>
<evidence type="ECO:0000259" key="2">
    <source>
        <dbReference type="Pfam" id="PF13614"/>
    </source>
</evidence>
<proteinExistence type="predicted"/>
<feature type="domain" description="AAA" evidence="2">
    <location>
        <begin position="208"/>
        <end position="353"/>
    </location>
</feature>
<dbReference type="InterPro" id="IPR050625">
    <property type="entry name" value="ParA/MinD_ATPase"/>
</dbReference>
<protein>
    <submittedName>
        <fullName evidence="3">AAA family ATPase</fullName>
    </submittedName>
</protein>
<feature type="region of interest" description="Disordered" evidence="1">
    <location>
        <begin position="82"/>
        <end position="101"/>
    </location>
</feature>
<dbReference type="PANTHER" id="PTHR43384">
    <property type="entry name" value="SEPTUM SITE-DETERMINING PROTEIN MIND HOMOLOG, CHLOROPLASTIC-RELATED"/>
    <property type="match status" value="1"/>
</dbReference>
<comment type="caution">
    <text evidence="3">The sequence shown here is derived from an EMBL/GenBank/DDBJ whole genome shotgun (WGS) entry which is preliminary data.</text>
</comment>
<sequence>MPWPSKKQPVPPPSAAPWVAGPQLQPEADYAGEREFHDPVADVLDLEAFLDEVTKSPAGDTPAAEARYTHDGAVPELAWARQPAPDTASATADEQPSAHDVELADEEHFEAPQPVKTPPRIQQPAPRPITRQAVGTSWDHAEQDIAPAGTVDWRTPPARPVPGSGWRRWLYLASAKSINLGENPADAAIRELDRKIQTPLDREFSLGVVQLKGGAAKTTTSIGLGNAFAETRPDAIVAIDVNPDRGNMGRRTELRTGSNVFSLIASRRPTRVQDVRAHTNQTSAGLEVLASAQDPAIAQSFSEWDYAEVFGILSDFYSVIISDCGTNITHSATQAVLARADALIIPLDARSDSAEEAVATIDYLHCAYAKDPETNAALIDDQGHQQWIYRHLLARTVVVISHQRPGRRRFDVEKSLAWFRERVMDVHVIPYDPHLEEGGEIIPERLSAATRLAYRELAAKVAGVFPSTYSTDPHLRRAV</sequence>
<dbReference type="PANTHER" id="PTHR43384:SF14">
    <property type="entry name" value="ESX-1 SECRETION-ASSOCIATED PROTEIN ESPI"/>
    <property type="match status" value="1"/>
</dbReference>
<evidence type="ECO:0000313" key="4">
    <source>
        <dbReference type="Proteomes" id="UP001275440"/>
    </source>
</evidence>
<dbReference type="Proteomes" id="UP001275440">
    <property type="component" value="Unassembled WGS sequence"/>
</dbReference>
<dbReference type="SUPFAM" id="SSF52540">
    <property type="entry name" value="P-loop containing nucleoside triphosphate hydrolases"/>
    <property type="match status" value="1"/>
</dbReference>